<feature type="transmembrane region" description="Helical" evidence="1">
    <location>
        <begin position="29"/>
        <end position="50"/>
    </location>
</feature>
<dbReference type="Pfam" id="PF18917">
    <property type="entry name" value="LiaI-LiaF-like_TM1"/>
    <property type="match status" value="1"/>
</dbReference>
<sequence length="298" mass="32982">MRGTISTGIWLVFFGIVALLHNFDVVHFNFYAILKYWPLIIISVGINLMFQYKNFGTAIIIAANVAICAFLAVIGYTSEEKFNWKDKINFESSVKTKGNSPNSVIIPLKDSVSNPEFSFNISAATITIDSTTHHFLEAKSTNKSIGFSLEKKRNSIELYGSITNKKAKDNFVTLAFHKDFVWDLSFNIAASRFDADFSSCQFSNLELNGAAADIQLKLGNPVKRETTIEVNTAASACKISIPKDAACAVEMATILSSNKLDGFTKVDDQWQTANFNSASQKYIIEINGAANSLTIERY</sequence>
<name>A0ABP8QV20_9SPHI</name>
<organism evidence="3 4">
    <name type="scientific">Sphingobacterium thermophilum</name>
    <dbReference type="NCBI Taxonomy" id="768534"/>
    <lineage>
        <taxon>Bacteria</taxon>
        <taxon>Pseudomonadati</taxon>
        <taxon>Bacteroidota</taxon>
        <taxon>Sphingobacteriia</taxon>
        <taxon>Sphingobacteriales</taxon>
        <taxon>Sphingobacteriaceae</taxon>
        <taxon>Sphingobacterium</taxon>
    </lineage>
</organism>
<gene>
    <name evidence="3" type="ORF">GCM10023173_02040</name>
</gene>
<feature type="domain" description="LiaI-LiaF-like transmembrane region" evidence="2">
    <location>
        <begin position="7"/>
        <end position="48"/>
    </location>
</feature>
<keyword evidence="4" id="KW-1185">Reference proteome</keyword>
<reference evidence="4" key="1">
    <citation type="journal article" date="2019" name="Int. J. Syst. Evol. Microbiol.">
        <title>The Global Catalogue of Microorganisms (GCM) 10K type strain sequencing project: providing services to taxonomists for standard genome sequencing and annotation.</title>
        <authorList>
            <consortium name="The Broad Institute Genomics Platform"/>
            <consortium name="The Broad Institute Genome Sequencing Center for Infectious Disease"/>
            <person name="Wu L."/>
            <person name="Ma J."/>
        </authorList>
    </citation>
    <scope>NUCLEOTIDE SEQUENCE [LARGE SCALE GENOMIC DNA]</scope>
    <source>
        <strain evidence="4">JCM 17858</strain>
    </source>
</reference>
<keyword evidence="1" id="KW-0812">Transmembrane</keyword>
<evidence type="ECO:0000259" key="2">
    <source>
        <dbReference type="Pfam" id="PF18917"/>
    </source>
</evidence>
<dbReference type="Proteomes" id="UP001500394">
    <property type="component" value="Unassembled WGS sequence"/>
</dbReference>
<evidence type="ECO:0000313" key="4">
    <source>
        <dbReference type="Proteomes" id="UP001500394"/>
    </source>
</evidence>
<feature type="transmembrane region" description="Helical" evidence="1">
    <location>
        <begin position="57"/>
        <end position="77"/>
    </location>
</feature>
<accession>A0ABP8QV20</accession>
<keyword evidence="1" id="KW-0472">Membrane</keyword>
<feature type="transmembrane region" description="Helical" evidence="1">
    <location>
        <begin position="7"/>
        <end position="23"/>
    </location>
</feature>
<comment type="caution">
    <text evidence="3">The sequence shown here is derived from an EMBL/GenBank/DDBJ whole genome shotgun (WGS) entry which is preliminary data.</text>
</comment>
<proteinExistence type="predicted"/>
<dbReference type="RefSeq" id="WP_345063448.1">
    <property type="nucleotide sequence ID" value="NZ_BAABGR010000003.1"/>
</dbReference>
<dbReference type="EMBL" id="BAABGR010000003">
    <property type="protein sequence ID" value="GAA4510528.1"/>
    <property type="molecule type" value="Genomic_DNA"/>
</dbReference>
<keyword evidence="1" id="KW-1133">Transmembrane helix</keyword>
<evidence type="ECO:0000256" key="1">
    <source>
        <dbReference type="SAM" id="Phobius"/>
    </source>
</evidence>
<dbReference type="InterPro" id="IPR043726">
    <property type="entry name" value="LiaI-LiaF-like_TM1"/>
</dbReference>
<protein>
    <recommendedName>
        <fullName evidence="2">LiaI-LiaF-like transmembrane region domain-containing protein</fullName>
    </recommendedName>
</protein>
<evidence type="ECO:0000313" key="3">
    <source>
        <dbReference type="EMBL" id="GAA4510528.1"/>
    </source>
</evidence>